<feature type="domain" description="Glycosyl hydrolase family 81 C-terminal" evidence="10">
    <location>
        <begin position="393"/>
        <end position="756"/>
    </location>
</feature>
<evidence type="ECO:0000256" key="6">
    <source>
        <dbReference type="ARBA" id="ARBA00023295"/>
    </source>
</evidence>
<dbReference type="Pfam" id="PF03639">
    <property type="entry name" value="Glyco_hydro_81"/>
    <property type="match status" value="1"/>
</dbReference>
<dbReference type="PANTHER" id="PTHR31983">
    <property type="entry name" value="ENDO-1,3(4)-BETA-GLUCANASE 1"/>
    <property type="match status" value="1"/>
</dbReference>
<comment type="similarity">
    <text evidence="2">Belongs to the glycosyl hydrolase 81 family.</text>
</comment>
<dbReference type="Pfam" id="PF17652">
    <property type="entry name" value="Glyco_hydro81C"/>
    <property type="match status" value="1"/>
</dbReference>
<gene>
    <name evidence="11" type="ORF">MELLADRAFT_87608</name>
</gene>
<dbReference type="InParanoid" id="F4RP19"/>
<accession>F4RP19</accession>
<dbReference type="GO" id="GO:0042973">
    <property type="term" value="F:glucan endo-1,3-beta-D-glucosidase activity"/>
    <property type="evidence" value="ECO:0007669"/>
    <property type="project" value="UniProtKB-EC"/>
</dbReference>
<dbReference type="InterPro" id="IPR040451">
    <property type="entry name" value="GH81_N"/>
</dbReference>
<keyword evidence="8" id="KW-0624">Polysaccharide degradation</keyword>
<sequence length="767" mass="85876">MWSPHPSNEFQGPLFVPVDSELVNSPPNPNIFGGGRLHPKQPINLPSGVSTNNPPGTNKWYTQLILPPRGTDPIYPLPYALALLDGQSLLSTQNAIPYVGFGISHSATKDIVFGPPVSTGASQPVKYYLNPLVITMCFGARELDTRNLTPTLTDWSELVAHFTISCANNSMISIPICRGAAFMTMIYTGLTPIIRSTLAIVRLTQDQTNIHGFIKYRIQYNDQSTWLLYAQPVNGFPHLNLQQVNQTEMAHSMGIWSGIIQVVKMSESYSSPSSSSDQCLQEESVYDRGVGVWVHKASISSGPRGSGSYSFDWFSQGPRAHAQAPLIFALPHHSEAMLRPVETKPPISIASRVNGHMRLYQSSQWTFRENLRLAKNLGITPIYENDSSSPLAQSCKTTLTDIFIKELDVDFEAEANLDSYYFAGKKFAKQALQCLTAARILKDDDLTSICLEKAKRSFLRFVRGPHRASRLVYDQTWKGLISSSIFKTGNEYDDFGNGVYNDHHFHFSYLIHAAAILVHLDPTLFPEVGLYINNLIRDINNPTAHDRFFPLFRCFDWFLGHSLATGLTPSFDGKNQESCSEDIKTHAVTLDSFLYSLKAWAEATHNDTLQDLVELQLMILRRSINNYYLMKDDNSLIPTSFKANKVPGILFENKADYTTFFSDSRDAIHMIQVIPITLATPFFRSKDFIEEEWRSTGGGGTPMSEIAQSFANGYRTLLFLQYGLVNPKFVLETFLKRVTSGQEIPLDDGLSLSWALGFLITQLYNGS</sequence>
<proteinExistence type="inferred from homology"/>
<keyword evidence="5" id="KW-0119">Carbohydrate metabolism</keyword>
<dbReference type="FunCoup" id="F4RP19">
    <property type="interactions" value="48"/>
</dbReference>
<dbReference type="eggNOG" id="KOG2254">
    <property type="taxonomic scope" value="Eukaryota"/>
</dbReference>
<protein>
    <recommendedName>
        <fullName evidence="3">glucan endo-1,3-beta-D-glucosidase</fullName>
        <ecNumber evidence="3">3.2.1.39</ecNumber>
    </recommendedName>
</protein>
<dbReference type="PANTHER" id="PTHR31983:SF0">
    <property type="entry name" value="GLUCAN ENDO-1,3-BETA-D-GLUCOSIDASE 2"/>
    <property type="match status" value="1"/>
</dbReference>
<dbReference type="InterPro" id="IPR040720">
    <property type="entry name" value="GH81_C"/>
</dbReference>
<dbReference type="InterPro" id="IPR005200">
    <property type="entry name" value="Endo-beta-glucanase"/>
</dbReference>
<dbReference type="Proteomes" id="UP000001072">
    <property type="component" value="Unassembled WGS sequence"/>
</dbReference>
<dbReference type="VEuPathDB" id="FungiDB:MELLADRAFT_87608"/>
<evidence type="ECO:0000313" key="12">
    <source>
        <dbReference type="Proteomes" id="UP000001072"/>
    </source>
</evidence>
<evidence type="ECO:0000256" key="3">
    <source>
        <dbReference type="ARBA" id="ARBA00012780"/>
    </source>
</evidence>
<keyword evidence="6" id="KW-0326">Glycosidase</keyword>
<organism evidence="12">
    <name type="scientific">Melampsora larici-populina (strain 98AG31 / pathotype 3-4-7)</name>
    <name type="common">Poplar leaf rust fungus</name>
    <dbReference type="NCBI Taxonomy" id="747676"/>
    <lineage>
        <taxon>Eukaryota</taxon>
        <taxon>Fungi</taxon>
        <taxon>Dikarya</taxon>
        <taxon>Basidiomycota</taxon>
        <taxon>Pucciniomycotina</taxon>
        <taxon>Pucciniomycetes</taxon>
        <taxon>Pucciniales</taxon>
        <taxon>Melampsoraceae</taxon>
        <taxon>Melampsora</taxon>
    </lineage>
</organism>
<dbReference type="GO" id="GO:0000272">
    <property type="term" value="P:polysaccharide catabolic process"/>
    <property type="evidence" value="ECO:0007669"/>
    <property type="project" value="UniProtKB-KW"/>
</dbReference>
<name>F4RP19_MELLP</name>
<keyword evidence="7" id="KW-0961">Cell wall biogenesis/degradation</keyword>
<dbReference type="PROSITE" id="PS52008">
    <property type="entry name" value="GH81"/>
    <property type="match status" value="1"/>
</dbReference>
<dbReference type="AlphaFoldDB" id="F4RP19"/>
<dbReference type="STRING" id="747676.F4RP19"/>
<evidence type="ECO:0000256" key="7">
    <source>
        <dbReference type="ARBA" id="ARBA00023316"/>
    </source>
</evidence>
<dbReference type="GO" id="GO:0052861">
    <property type="term" value="F:endo-1,3(4)-beta-glucanase activity"/>
    <property type="evidence" value="ECO:0007669"/>
    <property type="project" value="InterPro"/>
</dbReference>
<dbReference type="GO" id="GO:0071555">
    <property type="term" value="P:cell wall organization"/>
    <property type="evidence" value="ECO:0007669"/>
    <property type="project" value="UniProtKB-KW"/>
</dbReference>
<evidence type="ECO:0000313" key="11">
    <source>
        <dbReference type="EMBL" id="EGG05744.1"/>
    </source>
</evidence>
<evidence type="ECO:0000256" key="5">
    <source>
        <dbReference type="ARBA" id="ARBA00023277"/>
    </source>
</evidence>
<dbReference type="Gene3D" id="1.10.287.1170">
    <property type="entry name" value="glycoside hydrolase family 81 endo-[beta] glucanase"/>
    <property type="match status" value="1"/>
</dbReference>
<comment type="catalytic activity">
    <reaction evidence="1">
        <text>Hydrolysis of (1-&gt;3)-beta-D-glucosidic linkages in (1-&gt;3)-beta-D-glucans.</text>
        <dbReference type="EC" id="3.2.1.39"/>
    </reaction>
</comment>
<dbReference type="RefSeq" id="XP_007410800.1">
    <property type="nucleotide sequence ID" value="XM_007410738.1"/>
</dbReference>
<feature type="domain" description="Glycosyl hydrolase family 81 N-terminal" evidence="9">
    <location>
        <begin position="42"/>
        <end position="371"/>
    </location>
</feature>
<evidence type="ECO:0000256" key="8">
    <source>
        <dbReference type="ARBA" id="ARBA00023326"/>
    </source>
</evidence>
<keyword evidence="12" id="KW-1185">Reference proteome</keyword>
<evidence type="ECO:0000256" key="1">
    <source>
        <dbReference type="ARBA" id="ARBA00000382"/>
    </source>
</evidence>
<evidence type="ECO:0000256" key="4">
    <source>
        <dbReference type="ARBA" id="ARBA00022801"/>
    </source>
</evidence>
<evidence type="ECO:0000259" key="9">
    <source>
        <dbReference type="Pfam" id="PF03639"/>
    </source>
</evidence>
<reference evidence="12" key="1">
    <citation type="journal article" date="2011" name="Proc. Natl. Acad. Sci. U.S.A.">
        <title>Obligate biotrophy features unraveled by the genomic analysis of rust fungi.</title>
        <authorList>
            <person name="Duplessis S."/>
            <person name="Cuomo C.A."/>
            <person name="Lin Y.-C."/>
            <person name="Aerts A."/>
            <person name="Tisserant E."/>
            <person name="Veneault-Fourrey C."/>
            <person name="Joly D.L."/>
            <person name="Hacquard S."/>
            <person name="Amselem J."/>
            <person name="Cantarel B.L."/>
            <person name="Chiu R."/>
            <person name="Coutinho P.M."/>
            <person name="Feau N."/>
            <person name="Field M."/>
            <person name="Frey P."/>
            <person name="Gelhaye E."/>
            <person name="Goldberg J."/>
            <person name="Grabherr M.G."/>
            <person name="Kodira C.D."/>
            <person name="Kohler A."/>
            <person name="Kuees U."/>
            <person name="Lindquist E.A."/>
            <person name="Lucas S.M."/>
            <person name="Mago R."/>
            <person name="Mauceli E."/>
            <person name="Morin E."/>
            <person name="Murat C."/>
            <person name="Pangilinan J.L."/>
            <person name="Park R."/>
            <person name="Pearson M."/>
            <person name="Quesneville H."/>
            <person name="Rouhier N."/>
            <person name="Sakthikumar S."/>
            <person name="Salamov A.A."/>
            <person name="Schmutz J."/>
            <person name="Selles B."/>
            <person name="Shapiro H."/>
            <person name="Tanguay P."/>
            <person name="Tuskan G.A."/>
            <person name="Henrissat B."/>
            <person name="Van de Peer Y."/>
            <person name="Rouze P."/>
            <person name="Ellis J.G."/>
            <person name="Dodds P.N."/>
            <person name="Schein J.E."/>
            <person name="Zhong S."/>
            <person name="Hamelin R.C."/>
            <person name="Grigoriev I.V."/>
            <person name="Szabo L.J."/>
            <person name="Martin F."/>
        </authorList>
    </citation>
    <scope>NUCLEOTIDE SEQUENCE [LARGE SCALE GENOMIC DNA]</scope>
    <source>
        <strain evidence="12">98AG31 / pathotype 3-4-7</strain>
    </source>
</reference>
<keyword evidence="4 11" id="KW-0378">Hydrolase</keyword>
<dbReference type="EMBL" id="GL883111">
    <property type="protein sequence ID" value="EGG05744.1"/>
    <property type="molecule type" value="Genomic_DNA"/>
</dbReference>
<dbReference type="OrthoDB" id="4473401at2759"/>
<dbReference type="KEGG" id="mlr:MELLADRAFT_87608"/>
<evidence type="ECO:0000256" key="2">
    <source>
        <dbReference type="ARBA" id="ARBA00010730"/>
    </source>
</evidence>
<dbReference type="Gene3D" id="2.70.98.30">
    <property type="entry name" value="Golgi alpha-mannosidase II, domain 4"/>
    <property type="match status" value="1"/>
</dbReference>
<dbReference type="HOGENOM" id="CLU_005482_2_1_1"/>
<evidence type="ECO:0000259" key="10">
    <source>
        <dbReference type="Pfam" id="PF17652"/>
    </source>
</evidence>
<dbReference type="GeneID" id="18934572"/>
<dbReference type="EC" id="3.2.1.39" evidence="3"/>